<dbReference type="InterPro" id="IPR011682">
    <property type="entry name" value="Glyco_hydro_38_C"/>
</dbReference>
<evidence type="ECO:0000256" key="4">
    <source>
        <dbReference type="ARBA" id="ARBA00023295"/>
    </source>
</evidence>
<dbReference type="EMBL" id="CP117416">
    <property type="protein sequence ID" value="WCT56942.1"/>
    <property type="molecule type" value="Genomic_DNA"/>
</dbReference>
<dbReference type="Gene3D" id="2.70.98.30">
    <property type="entry name" value="Golgi alpha-mannosidase II, domain 4"/>
    <property type="match status" value="1"/>
</dbReference>
<gene>
    <name evidence="6" type="ORF">PQ456_05305</name>
</gene>
<accession>A0AAX3M3X9</accession>
<evidence type="ECO:0000313" key="7">
    <source>
        <dbReference type="Proteomes" id="UP001220509"/>
    </source>
</evidence>
<dbReference type="Gene3D" id="3.20.110.10">
    <property type="entry name" value="Glycoside hydrolase 38, N terminal domain"/>
    <property type="match status" value="1"/>
</dbReference>
<feature type="domain" description="Glycoside hydrolase family 38 central" evidence="5">
    <location>
        <begin position="496"/>
        <end position="623"/>
    </location>
</feature>
<dbReference type="Pfam" id="PF09261">
    <property type="entry name" value="Alpha-mann_mid"/>
    <property type="match status" value="1"/>
</dbReference>
<keyword evidence="3 6" id="KW-0378">Hydrolase</keyword>
<evidence type="ECO:0000256" key="3">
    <source>
        <dbReference type="ARBA" id="ARBA00022801"/>
    </source>
</evidence>
<dbReference type="FunFam" id="3.20.110.10:FF:000002">
    <property type="entry name" value="alpha-mannosidase 2C1 isoform X1"/>
    <property type="match status" value="1"/>
</dbReference>
<dbReference type="PANTHER" id="PTHR46017:SF1">
    <property type="entry name" value="ALPHA-MANNOSIDASE 2C1"/>
    <property type="match status" value="1"/>
</dbReference>
<keyword evidence="7" id="KW-1185">Reference proteome</keyword>
<dbReference type="FunFam" id="2.70.98.30:FF:000001">
    <property type="entry name" value="alpha-mannosidase 2C1 isoform X2"/>
    <property type="match status" value="1"/>
</dbReference>
<dbReference type="InterPro" id="IPR041147">
    <property type="entry name" value="GH38_C"/>
</dbReference>
<dbReference type="SMART" id="SM00872">
    <property type="entry name" value="Alpha-mann_mid"/>
    <property type="match status" value="1"/>
</dbReference>
<evidence type="ECO:0000313" key="6">
    <source>
        <dbReference type="EMBL" id="WCT56942.1"/>
    </source>
</evidence>
<dbReference type="SUPFAM" id="SSF88688">
    <property type="entry name" value="Families 57/38 glycoside transferase middle domain"/>
    <property type="match status" value="1"/>
</dbReference>
<dbReference type="RefSeq" id="WP_273615206.1">
    <property type="nucleotide sequence ID" value="NZ_CP117416.1"/>
</dbReference>
<dbReference type="PANTHER" id="PTHR46017">
    <property type="entry name" value="ALPHA-MANNOSIDASE 2C1"/>
    <property type="match status" value="1"/>
</dbReference>
<dbReference type="GO" id="GO:0046872">
    <property type="term" value="F:metal ion binding"/>
    <property type="evidence" value="ECO:0007669"/>
    <property type="project" value="UniProtKB-KW"/>
</dbReference>
<evidence type="ECO:0000256" key="2">
    <source>
        <dbReference type="ARBA" id="ARBA00022723"/>
    </source>
</evidence>
<name>A0AAX3M3X9_9BACL</name>
<proteinExistence type="inferred from homology"/>
<dbReference type="Proteomes" id="UP001220509">
    <property type="component" value="Chromosome"/>
</dbReference>
<organism evidence="6 7">
    <name type="scientific">Paenibacillus kyungheensis</name>
    <dbReference type="NCBI Taxonomy" id="1452732"/>
    <lineage>
        <taxon>Bacteria</taxon>
        <taxon>Bacillati</taxon>
        <taxon>Bacillota</taxon>
        <taxon>Bacilli</taxon>
        <taxon>Bacillales</taxon>
        <taxon>Paenibacillaceae</taxon>
        <taxon>Paenibacillus</taxon>
    </lineage>
</organism>
<dbReference type="SUPFAM" id="SSF74650">
    <property type="entry name" value="Galactose mutarotase-like"/>
    <property type="match status" value="1"/>
</dbReference>
<sequence>MYRIERFIKLLSTKQWLDTQELNQWTVEEARYITPDHYEILVPRQNSDMRLKEEYGITYFLQTNIQIPASWSAHPVGLVFNAGGGEGLLKINGEFYHGLDKNHTFIPLRESYIGTDITLDIELYDPIPEPHDPLNGQPEYVAPLRAYQASLVSINSGLRSLMYSVRILLHSMRRLPENELRRIEIQKALEQTMHAAYALPEESWQLEEPWQQLEEILREQVVVFAPDASESGYMYMIGQSHIDIAWLWPVRETVRKSSRTFSTMCTLMEQYPDFIYSQSQPQLFAYVKDHYPELYAKVKERIAEGRWELVGGMWVEPDLNIPSGESLARQLLYGQHFYREEFGITSTIEWLPDTFGYCASLPQLLRQAGIDYFMTTKLNWNDTNIFPYDLFHWVGIDGTPILSYLNHGVNESTTPKDIVEHWEYFRQKDIHPQQMLLYGHGDGGGGVTHEMIEYVEHADLMVGLPQAEFGTAKQFFEQTLESAEELPVWRGDLYLELHRGTYTTQAWNKRHNRKAELLYREAEVWERLTTIYFNQSSLSNSEPAELSIEQDDTLISESIKVLAKQSADKGLSVHPALFEQQQDGAITRQQFKNGWLGIMLNQFHDIVPGSAIPEVYDTSEVEYAQILQIGASALDQALTPWTAWIGQQLAQSDQQGTAYTVFNSLSWERGEWIEIEGGAELADVHVYDQAGTVLRSDVVSQATVEQIVPTSIPSTTTQVPQLLFTSAKPVLPGHTTNTDLSTTQNATKLSTENESKLENKYTLRVYIPSIPAFGYTVIWLRSESDHSVASASRIDTDRRFQSQVKIGKAVPSVWETPFYRIQFSEQGEIAALYDKQYERNVLKENQHGNVFGFYHDRPLLWDAWDIDPHFADQIADTAVCISSQVIMSGQTGDILQFRWQIGQSIIAQHIYLYNDNRRIDFKTEIEWNESHKLLKVSFPVDLIAEQATYEIPFGALQRTMNTNTSWDKAQYEVCGHRWADISEGNYGVSLLNDCKYGYDIKDCNMRLSLLRAPKWPDKGADLGHHEFTYSLLPHGGDWREAHIVRAAAELNQPASYRIIETTTTIDKKISTVVDHQLSTSLFSYHSEHIILDTIKPAEDGQGTIIRLYESSGSRGTARIQWPVQTDITDDHAITLVNILEDHVGTLPVIDNQLELSFKPYEIKTLKWNKGESSC</sequence>
<dbReference type="InterPro" id="IPR000602">
    <property type="entry name" value="Glyco_hydro_38_N"/>
</dbReference>
<dbReference type="InterPro" id="IPR011330">
    <property type="entry name" value="Glyco_hydro/deAcase_b/a-brl"/>
</dbReference>
<dbReference type="KEGG" id="pka:PQ456_05305"/>
<dbReference type="InterPro" id="IPR015341">
    <property type="entry name" value="Glyco_hydro_38_cen"/>
</dbReference>
<dbReference type="InterPro" id="IPR028995">
    <property type="entry name" value="Glyco_hydro_57/38_cen_sf"/>
</dbReference>
<protein>
    <submittedName>
        <fullName evidence="6">Glycoside hydrolase family 38 C-terminal domain-containing protein</fullName>
    </submittedName>
</protein>
<dbReference type="CDD" id="cd10789">
    <property type="entry name" value="GH38N_AMII_ER_cytosolic"/>
    <property type="match status" value="1"/>
</dbReference>
<dbReference type="Pfam" id="PF01074">
    <property type="entry name" value="Glyco_hydro_38N"/>
    <property type="match status" value="1"/>
</dbReference>
<dbReference type="Gene3D" id="2.60.40.2220">
    <property type="match status" value="1"/>
</dbReference>
<keyword evidence="2" id="KW-0479">Metal-binding</keyword>
<keyword evidence="4" id="KW-0326">Glycosidase</keyword>
<dbReference type="Pfam" id="PF17677">
    <property type="entry name" value="Glyco_hydro38C2"/>
    <property type="match status" value="1"/>
</dbReference>
<evidence type="ECO:0000256" key="1">
    <source>
        <dbReference type="ARBA" id="ARBA00009792"/>
    </source>
</evidence>
<dbReference type="GO" id="GO:0004559">
    <property type="term" value="F:alpha-mannosidase activity"/>
    <property type="evidence" value="ECO:0007669"/>
    <property type="project" value="InterPro"/>
</dbReference>
<dbReference type="SUPFAM" id="SSF88713">
    <property type="entry name" value="Glycoside hydrolase/deacetylase"/>
    <property type="match status" value="1"/>
</dbReference>
<evidence type="ECO:0000259" key="5">
    <source>
        <dbReference type="SMART" id="SM00872"/>
    </source>
</evidence>
<dbReference type="Gene3D" id="1.20.1270.50">
    <property type="entry name" value="Glycoside hydrolase family 38, central domain"/>
    <property type="match status" value="1"/>
</dbReference>
<dbReference type="InterPro" id="IPR027291">
    <property type="entry name" value="Glyco_hydro_38_N_sf"/>
</dbReference>
<dbReference type="InterPro" id="IPR037094">
    <property type="entry name" value="Glyco_hydro_38_cen_sf"/>
</dbReference>
<dbReference type="GO" id="GO:0009313">
    <property type="term" value="P:oligosaccharide catabolic process"/>
    <property type="evidence" value="ECO:0007669"/>
    <property type="project" value="TreeGrafter"/>
</dbReference>
<dbReference type="Pfam" id="PF07748">
    <property type="entry name" value="Glyco_hydro_38C"/>
    <property type="match status" value="1"/>
</dbReference>
<dbReference type="GO" id="GO:0030246">
    <property type="term" value="F:carbohydrate binding"/>
    <property type="evidence" value="ECO:0007669"/>
    <property type="project" value="InterPro"/>
</dbReference>
<dbReference type="InterPro" id="IPR011013">
    <property type="entry name" value="Gal_mutarotase_sf_dom"/>
</dbReference>
<comment type="similarity">
    <text evidence="1">Belongs to the glycosyl hydrolase 38 family.</text>
</comment>
<dbReference type="AlphaFoldDB" id="A0AAX3M3X9"/>
<dbReference type="GO" id="GO:0006013">
    <property type="term" value="P:mannose metabolic process"/>
    <property type="evidence" value="ECO:0007669"/>
    <property type="project" value="InterPro"/>
</dbReference>
<reference evidence="6 7" key="1">
    <citation type="submission" date="2023-02" db="EMBL/GenBank/DDBJ databases">
        <title>Genome sequence of Paenibacillus kyungheensis KACC 18744.</title>
        <authorList>
            <person name="Kim S."/>
            <person name="Heo J."/>
            <person name="Kwon S.-W."/>
        </authorList>
    </citation>
    <scope>NUCLEOTIDE SEQUENCE [LARGE SCALE GENOMIC DNA]</scope>
    <source>
        <strain evidence="6 7">KACC 18744</strain>
    </source>
</reference>